<keyword evidence="3" id="KW-1185">Reference proteome</keyword>
<evidence type="ECO:0000313" key="2">
    <source>
        <dbReference type="EMBL" id="ACU71817.1"/>
    </source>
</evidence>
<feature type="region of interest" description="Disordered" evidence="1">
    <location>
        <begin position="1"/>
        <end position="24"/>
    </location>
</feature>
<dbReference type="InParanoid" id="C7Q2S5"/>
<proteinExistence type="predicted"/>
<accession>C7Q2S5</accession>
<dbReference type="EMBL" id="CP001700">
    <property type="protein sequence ID" value="ACU71817.1"/>
    <property type="molecule type" value="Genomic_DNA"/>
</dbReference>
<organism evidence="2 3">
    <name type="scientific">Catenulispora acidiphila (strain DSM 44928 / JCM 14897 / NBRC 102108 / NRRL B-24433 / ID139908)</name>
    <dbReference type="NCBI Taxonomy" id="479433"/>
    <lineage>
        <taxon>Bacteria</taxon>
        <taxon>Bacillati</taxon>
        <taxon>Actinomycetota</taxon>
        <taxon>Actinomycetes</taxon>
        <taxon>Catenulisporales</taxon>
        <taxon>Catenulisporaceae</taxon>
        <taxon>Catenulispora</taxon>
    </lineage>
</organism>
<reference evidence="2 3" key="1">
    <citation type="journal article" date="2009" name="Stand. Genomic Sci.">
        <title>Complete genome sequence of Catenulispora acidiphila type strain (ID 139908).</title>
        <authorList>
            <person name="Copeland A."/>
            <person name="Lapidus A."/>
            <person name="Glavina Del Rio T."/>
            <person name="Nolan M."/>
            <person name="Lucas S."/>
            <person name="Chen F."/>
            <person name="Tice H."/>
            <person name="Cheng J.F."/>
            <person name="Bruce D."/>
            <person name="Goodwin L."/>
            <person name="Pitluck S."/>
            <person name="Mikhailova N."/>
            <person name="Pati A."/>
            <person name="Ivanova N."/>
            <person name="Mavromatis K."/>
            <person name="Chen A."/>
            <person name="Palaniappan K."/>
            <person name="Chain P."/>
            <person name="Land M."/>
            <person name="Hauser L."/>
            <person name="Chang Y.J."/>
            <person name="Jeffries C.D."/>
            <person name="Chertkov O."/>
            <person name="Brettin T."/>
            <person name="Detter J.C."/>
            <person name="Han C."/>
            <person name="Ali Z."/>
            <person name="Tindall B.J."/>
            <person name="Goker M."/>
            <person name="Bristow J."/>
            <person name="Eisen J.A."/>
            <person name="Markowitz V."/>
            <person name="Hugenholtz P."/>
            <person name="Kyrpides N.C."/>
            <person name="Klenk H.P."/>
        </authorList>
    </citation>
    <scope>NUCLEOTIDE SEQUENCE [LARGE SCALE GENOMIC DNA]</scope>
    <source>
        <strain evidence="3">DSM 44928 / JCM 14897 / NBRC 102108 / NRRL B-24433 / ID139908</strain>
    </source>
</reference>
<sequence>MPEPTITPVSDERQGLMTDSATTCPECGTPAPDWNAEERECDTCVAIADLANARDQLAEAIEYEEWGAARNELEWLGQVIGRLHKALDVISDSDAHNRIVDLLNQASVQYNAAADQSNAAGGWR</sequence>
<gene>
    <name evidence="2" type="ordered locus">Caci_2908</name>
</gene>
<dbReference type="KEGG" id="cai:Caci_2908"/>
<dbReference type="HOGENOM" id="CLU_1999794_0_0_11"/>
<evidence type="ECO:0000313" key="3">
    <source>
        <dbReference type="Proteomes" id="UP000000851"/>
    </source>
</evidence>
<dbReference type="STRING" id="479433.Caci_2908"/>
<name>C7Q2S5_CATAD</name>
<dbReference type="AlphaFoldDB" id="C7Q2S5"/>
<dbReference type="Proteomes" id="UP000000851">
    <property type="component" value="Chromosome"/>
</dbReference>
<protein>
    <submittedName>
        <fullName evidence="2">Uncharacterized protein</fullName>
    </submittedName>
</protein>
<evidence type="ECO:0000256" key="1">
    <source>
        <dbReference type="SAM" id="MobiDB-lite"/>
    </source>
</evidence>
<dbReference type="RefSeq" id="WP_012787110.1">
    <property type="nucleotide sequence ID" value="NC_013131.1"/>
</dbReference>